<evidence type="ECO:0000313" key="2">
    <source>
        <dbReference type="EMBL" id="SDO84403.1"/>
    </source>
</evidence>
<dbReference type="RefSeq" id="WP_074571010.1">
    <property type="nucleotide sequence ID" value="NZ_FNJQ01000002.1"/>
</dbReference>
<feature type="chain" id="PRO_5010307153" evidence="1">
    <location>
        <begin position="24"/>
        <end position="182"/>
    </location>
</feature>
<evidence type="ECO:0000313" key="3">
    <source>
        <dbReference type="Proteomes" id="UP000182412"/>
    </source>
</evidence>
<feature type="signal peptide" evidence="1">
    <location>
        <begin position="1"/>
        <end position="23"/>
    </location>
</feature>
<name>A0A1H0MVF9_SELRU</name>
<reference evidence="2 3" key="1">
    <citation type="submission" date="2016-10" db="EMBL/GenBank/DDBJ databases">
        <authorList>
            <person name="de Groot N.N."/>
        </authorList>
    </citation>
    <scope>NUCLEOTIDE SEQUENCE [LARGE SCALE GENOMIC DNA]</scope>
    <source>
        <strain evidence="2 3">S137</strain>
    </source>
</reference>
<protein>
    <submittedName>
        <fullName evidence="2">Uncharacterized protein</fullName>
    </submittedName>
</protein>
<evidence type="ECO:0000256" key="1">
    <source>
        <dbReference type="SAM" id="SignalP"/>
    </source>
</evidence>
<organism evidence="2 3">
    <name type="scientific">Selenomonas ruminantium</name>
    <dbReference type="NCBI Taxonomy" id="971"/>
    <lineage>
        <taxon>Bacteria</taxon>
        <taxon>Bacillati</taxon>
        <taxon>Bacillota</taxon>
        <taxon>Negativicutes</taxon>
        <taxon>Selenomonadales</taxon>
        <taxon>Selenomonadaceae</taxon>
        <taxon>Selenomonas</taxon>
    </lineage>
</organism>
<dbReference type="Proteomes" id="UP000182412">
    <property type="component" value="Unassembled WGS sequence"/>
</dbReference>
<dbReference type="EMBL" id="FNJQ01000002">
    <property type="protein sequence ID" value="SDO84403.1"/>
    <property type="molecule type" value="Genomic_DNA"/>
</dbReference>
<proteinExistence type="predicted"/>
<gene>
    <name evidence="2" type="ORF">SAMN05216366_10262</name>
</gene>
<keyword evidence="1" id="KW-0732">Signal</keyword>
<dbReference type="AlphaFoldDB" id="A0A1H0MVF9"/>
<accession>A0A1H0MVF9</accession>
<sequence>MSKKIFMIAALFITAVLATVVFASPFWGTEQDRQSERDAAQAANSRLCAVEESVEKNTREVSENKNPHYHGPKTAWVIEVFKDYGDEKKSMCKETVSSDTAEIKEDGSKVYHTEHFTIIQPPSVMQETIIKAENAPACEGTITGEYKVHMSEHVRTITVPENKSVIYVTLTIEYREPVPGQK</sequence>